<evidence type="ECO:0000313" key="1">
    <source>
        <dbReference type="EMBL" id="SEK02964.1"/>
    </source>
</evidence>
<name>A0A1A5XFK8_9BURK</name>
<accession>A0A1A5XFK8</accession>
<dbReference type="AlphaFoldDB" id="A0A1A5XFK8"/>
<dbReference type="RefSeq" id="WP_065059792.1">
    <property type="nucleotide sequence ID" value="NZ_CAJMYA010000011.1"/>
</dbReference>
<dbReference type="OrthoDB" id="9133649at2"/>
<organism evidence="1 2">
    <name type="scientific">Paraburkholderia tropica</name>
    <dbReference type="NCBI Taxonomy" id="92647"/>
    <lineage>
        <taxon>Bacteria</taxon>
        <taxon>Pseudomonadati</taxon>
        <taxon>Pseudomonadota</taxon>
        <taxon>Betaproteobacteria</taxon>
        <taxon>Burkholderiales</taxon>
        <taxon>Burkholderiaceae</taxon>
        <taxon>Paraburkholderia</taxon>
    </lineage>
</organism>
<comment type="caution">
    <text evidence="1">The sequence shown here is derived from an EMBL/GenBank/DDBJ whole genome shotgun (WGS) entry which is preliminary data.</text>
</comment>
<dbReference type="EMBL" id="FNZM01000013">
    <property type="protein sequence ID" value="SEK02964.1"/>
    <property type="molecule type" value="Genomic_DNA"/>
</dbReference>
<proteinExistence type="predicted"/>
<reference evidence="1 2" key="1">
    <citation type="submission" date="2016-10" db="EMBL/GenBank/DDBJ databases">
        <authorList>
            <person name="Varghese N."/>
            <person name="Submissions S."/>
        </authorList>
    </citation>
    <scope>NUCLEOTIDE SEQUENCE [LARGE SCALE GENOMIC DNA]</scope>
    <source>
        <strain evidence="1 2">LMG 22274</strain>
    </source>
</reference>
<dbReference type="Proteomes" id="UP000183529">
    <property type="component" value="Unassembled WGS sequence"/>
</dbReference>
<sequence>MSIPISALFFKVFRSEPARSRDIVEAKNAREETHERVERAALYARHGYFHLSYTPLLYPFVPEIPLE</sequence>
<protein>
    <submittedName>
        <fullName evidence="1">Uncharacterized protein</fullName>
    </submittedName>
</protein>
<evidence type="ECO:0000313" key="2">
    <source>
        <dbReference type="Proteomes" id="UP000183529"/>
    </source>
</evidence>
<gene>
    <name evidence="1" type="ORF">SAMN05216550_113243</name>
</gene>